<accession>A0AC34FBV9</accession>
<reference evidence="2" key="1">
    <citation type="submission" date="2022-11" db="UniProtKB">
        <authorList>
            <consortium name="WormBaseParasite"/>
        </authorList>
    </citation>
    <scope>IDENTIFICATION</scope>
</reference>
<name>A0AC34FBV9_9BILA</name>
<sequence length="157" mass="18013">MGCVIVKICDPSPPDSAIRDFWHIKGVMIDTNNGDENKVQKRPPGVLYVYNSRLVYRRRHCTCTNRNLKELQFEICNIQHVNSYNQFTSNSNGKTYSLKVLDIVVTDGTNSMHVGLISDEAEEIARRLKEICTKHRQKPKIYQFNSVDVDGIEIDLP</sequence>
<evidence type="ECO:0000313" key="2">
    <source>
        <dbReference type="WBParaSite" id="ES5_v2.g14600.t1"/>
    </source>
</evidence>
<dbReference type="WBParaSite" id="ES5_v2.g14600.t1">
    <property type="protein sequence ID" value="ES5_v2.g14600.t1"/>
    <property type="gene ID" value="ES5_v2.g14600"/>
</dbReference>
<protein>
    <submittedName>
        <fullName evidence="2">Uncharacterized protein</fullName>
    </submittedName>
</protein>
<organism evidence="1 2">
    <name type="scientific">Panagrolaimus sp. ES5</name>
    <dbReference type="NCBI Taxonomy" id="591445"/>
    <lineage>
        <taxon>Eukaryota</taxon>
        <taxon>Metazoa</taxon>
        <taxon>Ecdysozoa</taxon>
        <taxon>Nematoda</taxon>
        <taxon>Chromadorea</taxon>
        <taxon>Rhabditida</taxon>
        <taxon>Tylenchina</taxon>
        <taxon>Panagrolaimomorpha</taxon>
        <taxon>Panagrolaimoidea</taxon>
        <taxon>Panagrolaimidae</taxon>
        <taxon>Panagrolaimus</taxon>
    </lineage>
</organism>
<dbReference type="Proteomes" id="UP000887579">
    <property type="component" value="Unplaced"/>
</dbReference>
<evidence type="ECO:0000313" key="1">
    <source>
        <dbReference type="Proteomes" id="UP000887579"/>
    </source>
</evidence>
<proteinExistence type="predicted"/>